<reference evidence="1 2" key="1">
    <citation type="submission" date="2020-09" db="EMBL/GenBank/DDBJ databases">
        <title>Characterization of Paenibacillus peoriae strain ZF390 with broad-spectrum antimicrobial activity as a potential biocontrol agent.</title>
        <authorList>
            <person name="Li L."/>
            <person name="Zhao Y."/>
            <person name="Li B."/>
            <person name="Xie X."/>
        </authorList>
    </citation>
    <scope>NUCLEOTIDE SEQUENCE [LARGE SCALE GENOMIC DNA]</scope>
    <source>
        <strain evidence="1 2">ZF390</strain>
        <plasmid evidence="1 2">pPlas1</plasmid>
    </source>
</reference>
<evidence type="ECO:0000313" key="1">
    <source>
        <dbReference type="EMBL" id="QNR70379.1"/>
    </source>
</evidence>
<name>A0A7H0YH21_9BACL</name>
<geneLocation type="plasmid" evidence="1 2">
    <name>pPlas1</name>
</geneLocation>
<gene>
    <name evidence="1" type="ORF">IAQ67_28915</name>
</gene>
<keyword evidence="1" id="KW-0614">Plasmid</keyword>
<dbReference type="Proteomes" id="UP000516384">
    <property type="component" value="Plasmid pPlas1"/>
</dbReference>
<organism evidence="1 2">
    <name type="scientific">Paenibacillus peoriae</name>
    <dbReference type="NCBI Taxonomy" id="59893"/>
    <lineage>
        <taxon>Bacteria</taxon>
        <taxon>Bacillati</taxon>
        <taxon>Bacillota</taxon>
        <taxon>Bacilli</taxon>
        <taxon>Bacillales</taxon>
        <taxon>Paenibacillaceae</taxon>
        <taxon>Paenibacillus</taxon>
    </lineage>
</organism>
<dbReference type="RefSeq" id="WP_190299686.1">
    <property type="nucleotide sequence ID" value="NZ_CP061173.1"/>
</dbReference>
<dbReference type="EMBL" id="CP061173">
    <property type="protein sequence ID" value="QNR70379.1"/>
    <property type="molecule type" value="Genomic_DNA"/>
</dbReference>
<protein>
    <submittedName>
        <fullName evidence="1">DNA-binding protein</fullName>
    </submittedName>
</protein>
<dbReference type="AlphaFoldDB" id="A0A7H0YH21"/>
<keyword evidence="1" id="KW-0238">DNA-binding</keyword>
<dbReference type="GO" id="GO:0003677">
    <property type="term" value="F:DNA binding"/>
    <property type="evidence" value="ECO:0007669"/>
    <property type="project" value="UniProtKB-KW"/>
</dbReference>
<proteinExistence type="predicted"/>
<accession>A0A7H0YH21</accession>
<sequence>MFNSAVLESVTDINLLTDILKEEFSSENWESMVHIADKLHYSIKKLYEEDQLRQAKEQPRVDTKRLKRSVAFYFGYSMVMQGIALQKMGDYAAARDCIEKYSELGWISGLDEEGKEDVAHFKMIATANTYVLNLLEGNMETLPEYVQFIHNAEEEELLPGIITILESALVHNHNVDWALDEFGAELDALDGEYETKANIRYYIDHLYLMALYHFKNGKYSNALNISLKALRMSDRLNDDTGYKKINALFVTFSAHATKEQLNEYNVLNKTILERVLKDEKGIRYDGNSFVSARQHRRVGHPGQSWSEQLPN</sequence>
<evidence type="ECO:0000313" key="2">
    <source>
        <dbReference type="Proteomes" id="UP000516384"/>
    </source>
</evidence>